<name>A0AAV6SA80_SOLSE</name>
<accession>A0AAV6SA80</accession>
<dbReference type="EMBL" id="JAGKHQ010000006">
    <property type="protein sequence ID" value="KAG7513952.1"/>
    <property type="molecule type" value="Genomic_DNA"/>
</dbReference>
<reference evidence="1 2" key="1">
    <citation type="journal article" date="2021" name="Sci. Rep.">
        <title>Chromosome anchoring in Senegalese sole (Solea senegalensis) reveals sex-associated markers and genome rearrangements in flatfish.</title>
        <authorList>
            <person name="Guerrero-Cozar I."/>
            <person name="Gomez-Garrido J."/>
            <person name="Berbel C."/>
            <person name="Martinez-Blanch J.F."/>
            <person name="Alioto T."/>
            <person name="Claros M.G."/>
            <person name="Gagnaire P.A."/>
            <person name="Manchado M."/>
        </authorList>
    </citation>
    <scope>NUCLEOTIDE SEQUENCE [LARGE SCALE GENOMIC DNA]</scope>
    <source>
        <strain evidence="1">Sse05_10M</strain>
    </source>
</reference>
<evidence type="ECO:0000313" key="1">
    <source>
        <dbReference type="EMBL" id="KAG7513952.1"/>
    </source>
</evidence>
<dbReference type="Proteomes" id="UP000693946">
    <property type="component" value="Linkage Group LG14"/>
</dbReference>
<proteinExistence type="predicted"/>
<protein>
    <submittedName>
        <fullName evidence="1">Uncharacterized protein</fullName>
    </submittedName>
</protein>
<evidence type="ECO:0000313" key="2">
    <source>
        <dbReference type="Proteomes" id="UP000693946"/>
    </source>
</evidence>
<gene>
    <name evidence="1" type="ORF">JOB18_021122</name>
</gene>
<sequence length="151" mass="17083">MCMQGALWPHWSLSSRPFSCCRQGKKLTMTLRPSSTPALLCPASRWGFCAICPQEESVLETFNNCLICVQQILKILSLYTPHSDHDERVSLNFIRTVQGLLKSHSDGQPPLLHMDVRRVFPVSFPYSPPAALHADHLIIPDSLKISFLRRV</sequence>
<organism evidence="1 2">
    <name type="scientific">Solea senegalensis</name>
    <name type="common">Senegalese sole</name>
    <dbReference type="NCBI Taxonomy" id="28829"/>
    <lineage>
        <taxon>Eukaryota</taxon>
        <taxon>Metazoa</taxon>
        <taxon>Chordata</taxon>
        <taxon>Craniata</taxon>
        <taxon>Vertebrata</taxon>
        <taxon>Euteleostomi</taxon>
        <taxon>Actinopterygii</taxon>
        <taxon>Neopterygii</taxon>
        <taxon>Teleostei</taxon>
        <taxon>Neoteleostei</taxon>
        <taxon>Acanthomorphata</taxon>
        <taxon>Carangaria</taxon>
        <taxon>Pleuronectiformes</taxon>
        <taxon>Pleuronectoidei</taxon>
        <taxon>Soleidae</taxon>
        <taxon>Solea</taxon>
    </lineage>
</organism>
<keyword evidence="2" id="KW-1185">Reference proteome</keyword>
<comment type="caution">
    <text evidence="1">The sequence shown here is derived from an EMBL/GenBank/DDBJ whole genome shotgun (WGS) entry which is preliminary data.</text>
</comment>
<dbReference type="AlphaFoldDB" id="A0AAV6SA80"/>